<sequence>MTDSTRTVNPLWPLGDGWPIVCGAEPGGADDVVLALRVDPGNTWFEGHFPGNPVLPGVVQLHWAVAFARAAWPVLGGAPRVDNLKFRQPVLPGSELTLRLQRVGGAGAVAVRFGFDGPDGPCSSGKVGFS</sequence>
<dbReference type="Pfam" id="PF22818">
    <property type="entry name" value="ApeI-like"/>
    <property type="match status" value="1"/>
</dbReference>
<dbReference type="AlphaFoldDB" id="A0A5N0T9J0"/>
<comment type="caution">
    <text evidence="2">The sequence shown here is derived from an EMBL/GenBank/DDBJ whole genome shotgun (WGS) entry which is preliminary data.</text>
</comment>
<dbReference type="InterPro" id="IPR029069">
    <property type="entry name" value="HotDog_dom_sf"/>
</dbReference>
<dbReference type="RefSeq" id="WP_150864048.1">
    <property type="nucleotide sequence ID" value="NZ_VYXP01000005.1"/>
</dbReference>
<keyword evidence="3" id="KW-1185">Reference proteome</keyword>
<name>A0A5N0T9J0_9GAMM</name>
<evidence type="ECO:0000259" key="1">
    <source>
        <dbReference type="Pfam" id="PF22818"/>
    </source>
</evidence>
<dbReference type="EMBL" id="VYXP01000005">
    <property type="protein sequence ID" value="KAA9131398.1"/>
    <property type="molecule type" value="Genomic_DNA"/>
</dbReference>
<gene>
    <name evidence="2" type="ORF">F3N42_08740</name>
</gene>
<organism evidence="2 3">
    <name type="scientific">Marinihelvus fidelis</name>
    <dbReference type="NCBI Taxonomy" id="2613842"/>
    <lineage>
        <taxon>Bacteria</taxon>
        <taxon>Pseudomonadati</taxon>
        <taxon>Pseudomonadota</taxon>
        <taxon>Gammaproteobacteria</taxon>
        <taxon>Chromatiales</taxon>
        <taxon>Wenzhouxiangellaceae</taxon>
        <taxon>Marinihelvus</taxon>
    </lineage>
</organism>
<dbReference type="Proteomes" id="UP000325372">
    <property type="component" value="Unassembled WGS sequence"/>
</dbReference>
<evidence type="ECO:0000313" key="2">
    <source>
        <dbReference type="EMBL" id="KAA9131398.1"/>
    </source>
</evidence>
<feature type="domain" description="ApeI dehydratase-like" evidence="1">
    <location>
        <begin position="30"/>
        <end position="125"/>
    </location>
</feature>
<protein>
    <submittedName>
        <fullName evidence="2">Hydroxymyristoyl-ACP dehydratase</fullName>
    </submittedName>
</protein>
<proteinExistence type="predicted"/>
<dbReference type="InterPro" id="IPR054545">
    <property type="entry name" value="ApeI-like"/>
</dbReference>
<evidence type="ECO:0000313" key="3">
    <source>
        <dbReference type="Proteomes" id="UP000325372"/>
    </source>
</evidence>
<dbReference type="Gene3D" id="3.10.129.10">
    <property type="entry name" value="Hotdog Thioesterase"/>
    <property type="match status" value="1"/>
</dbReference>
<reference evidence="2 3" key="1">
    <citation type="submission" date="2019-09" db="EMBL/GenBank/DDBJ databases">
        <title>Wenzhouxiangella sp. Genome sequencing and assembly.</title>
        <authorList>
            <person name="Zhang R."/>
        </authorList>
    </citation>
    <scope>NUCLEOTIDE SEQUENCE [LARGE SCALE GENOMIC DNA]</scope>
    <source>
        <strain evidence="2 3">W260</strain>
    </source>
</reference>
<accession>A0A5N0T9J0</accession>
<dbReference type="SUPFAM" id="SSF54637">
    <property type="entry name" value="Thioesterase/thiol ester dehydrase-isomerase"/>
    <property type="match status" value="1"/>
</dbReference>